<evidence type="ECO:0000313" key="4">
    <source>
        <dbReference type="Proteomes" id="UP000786811"/>
    </source>
</evidence>
<proteinExistence type="predicted"/>
<evidence type="ECO:0000256" key="2">
    <source>
        <dbReference type="SAM" id="MobiDB-lite"/>
    </source>
</evidence>
<feature type="region of interest" description="Disordered" evidence="2">
    <location>
        <begin position="93"/>
        <end position="117"/>
    </location>
</feature>
<dbReference type="Proteomes" id="UP000786811">
    <property type="component" value="Unassembled WGS sequence"/>
</dbReference>
<feature type="region of interest" description="Disordered" evidence="2">
    <location>
        <begin position="635"/>
        <end position="669"/>
    </location>
</feature>
<feature type="region of interest" description="Disordered" evidence="2">
    <location>
        <begin position="541"/>
        <end position="601"/>
    </location>
</feature>
<evidence type="ECO:0000313" key="3">
    <source>
        <dbReference type="EMBL" id="CAG5108071.1"/>
    </source>
</evidence>
<name>A0A8J2MU02_COTCN</name>
<protein>
    <submittedName>
        <fullName evidence="3">Uncharacterized protein</fullName>
    </submittedName>
</protein>
<dbReference type="EMBL" id="CAJNRD030001124">
    <property type="protein sequence ID" value="CAG5108071.1"/>
    <property type="molecule type" value="Genomic_DNA"/>
</dbReference>
<evidence type="ECO:0000256" key="1">
    <source>
        <dbReference type="SAM" id="Coils"/>
    </source>
</evidence>
<reference evidence="3" key="1">
    <citation type="submission" date="2021-04" db="EMBL/GenBank/DDBJ databases">
        <authorList>
            <person name="Chebbi M.A.C M."/>
        </authorList>
    </citation>
    <scope>NUCLEOTIDE SEQUENCE</scope>
</reference>
<keyword evidence="4" id="KW-1185">Reference proteome</keyword>
<accession>A0A8J2MU02</accession>
<comment type="caution">
    <text evidence="3">The sequence shown here is derived from an EMBL/GenBank/DDBJ whole genome shotgun (WGS) entry which is preliminary data.</text>
</comment>
<feature type="compositionally biased region" description="Low complexity" evidence="2">
    <location>
        <begin position="541"/>
        <end position="550"/>
    </location>
</feature>
<feature type="compositionally biased region" description="Basic and acidic residues" evidence="2">
    <location>
        <begin position="551"/>
        <end position="569"/>
    </location>
</feature>
<gene>
    <name evidence="3" type="ORF">HICCMSTLAB_LOCUS13054</name>
</gene>
<dbReference type="AlphaFoldDB" id="A0A8J2MU02"/>
<organism evidence="3 4">
    <name type="scientific">Cotesia congregata</name>
    <name type="common">Parasitoid wasp</name>
    <name type="synonym">Apanteles congregatus</name>
    <dbReference type="NCBI Taxonomy" id="51543"/>
    <lineage>
        <taxon>Eukaryota</taxon>
        <taxon>Metazoa</taxon>
        <taxon>Ecdysozoa</taxon>
        <taxon>Arthropoda</taxon>
        <taxon>Hexapoda</taxon>
        <taxon>Insecta</taxon>
        <taxon>Pterygota</taxon>
        <taxon>Neoptera</taxon>
        <taxon>Endopterygota</taxon>
        <taxon>Hymenoptera</taxon>
        <taxon>Apocrita</taxon>
        <taxon>Ichneumonoidea</taxon>
        <taxon>Braconidae</taxon>
        <taxon>Microgastrinae</taxon>
        <taxon>Cotesia</taxon>
    </lineage>
</organism>
<feature type="compositionally biased region" description="Polar residues" evidence="2">
    <location>
        <begin position="143"/>
        <end position="164"/>
    </location>
</feature>
<feature type="region of interest" description="Disordered" evidence="2">
    <location>
        <begin position="143"/>
        <end position="168"/>
    </location>
</feature>
<feature type="compositionally biased region" description="Polar residues" evidence="2">
    <location>
        <begin position="654"/>
        <end position="669"/>
    </location>
</feature>
<keyword evidence="1" id="KW-0175">Coiled coil</keyword>
<feature type="coiled-coil region" evidence="1">
    <location>
        <begin position="372"/>
        <end position="441"/>
    </location>
</feature>
<feature type="coiled-coil region" evidence="1">
    <location>
        <begin position="299"/>
        <end position="347"/>
    </location>
</feature>
<sequence length="669" mass="75928">MVTFLPPLSKMIYFIERIVNNHIIADDPTPAKFFLYYKRTNDLNKVPSVKNVRCCANEVIKAKSTANLPKSSSSGIVVLDNETTTVEVTVKKKSKKSSNVDKAGISNDKLNSDKKQQSYGFDNYHWGRILREQNVSTLKQNYRPNSIKSQQEFHSTPRQRSSENISEREARKLYNQNKSRHNNNYDMLIDDNNSLKQMTHDNKFFYGGGMPSQSTINNTESVLVIDRGVQCGGIYDGTNENFRKLNPVRTLAFLMKELESIVGGGRAGEILTEMEEALLRIPVESGQPSHMDLETIAAKAKLEANIAKLESTCKSMEEGYKSVRKENTILQQRIQELSGLLKQTKQQECELECEMKRLRTDLNEALKNDLANRKLINELQEENRQIDVLKKELKEETELTHYLKLEKEKLTIMSSYKDAEFIKLRNAIKELQNNIADQLVDLREFPMDNGLMFPEHHSTIIPGKVIGSSPSPTLHKLPEPQAWRNASDLSDSTIDALDSNAPAANQQIPLSNTNNDTNNDKFQEKTHLEFISLAGEECLDSSSSSSSSLSEDLKSIDEVDTSKNQDKSPDKRKKMNSKSNNTRSKNKSKARSNSIQIQTENNIGYRHSNMSSKNLIDKDMKKEIQMMFENMRKKTRIPVNVPSPPRNFPIPDWSDSTLPTMSISESTSA</sequence>
<dbReference type="OrthoDB" id="8193820at2759"/>